<dbReference type="InterPro" id="IPR036890">
    <property type="entry name" value="HATPase_C_sf"/>
</dbReference>
<feature type="region of interest" description="Disordered" evidence="8">
    <location>
        <begin position="1"/>
        <end position="34"/>
    </location>
</feature>
<gene>
    <name evidence="10" type="ORF">LAQU0_S02e09824g</name>
</gene>
<dbReference type="InterPro" id="IPR036784">
    <property type="entry name" value="AK/P_DHK_N_sf"/>
</dbReference>
<keyword evidence="4 7" id="KW-0418">Kinase</keyword>
<evidence type="ECO:0000256" key="8">
    <source>
        <dbReference type="SAM" id="MobiDB-lite"/>
    </source>
</evidence>
<keyword evidence="2 7" id="KW-0808">Transferase</keyword>
<reference evidence="11" key="1">
    <citation type="submission" date="2015-10" db="EMBL/GenBank/DDBJ databases">
        <authorList>
            <person name="Devillers H."/>
        </authorList>
    </citation>
    <scope>NUCLEOTIDE SEQUENCE [LARGE SCALE GENOMIC DNA]</scope>
</reference>
<comment type="similarity">
    <text evidence="1 7">Belongs to the PDK/BCKDK protein kinase family.</text>
</comment>
<dbReference type="GO" id="GO:0010906">
    <property type="term" value="P:regulation of glucose metabolic process"/>
    <property type="evidence" value="ECO:0007669"/>
    <property type="project" value="TreeGrafter"/>
</dbReference>
<evidence type="ECO:0000256" key="5">
    <source>
        <dbReference type="ARBA" id="ARBA00022840"/>
    </source>
</evidence>
<dbReference type="Pfam" id="PF10436">
    <property type="entry name" value="BCDHK_Adom3"/>
    <property type="match status" value="1"/>
</dbReference>
<evidence type="ECO:0000256" key="6">
    <source>
        <dbReference type="ARBA" id="ARBA00023128"/>
    </source>
</evidence>
<evidence type="ECO:0000256" key="4">
    <source>
        <dbReference type="ARBA" id="ARBA00022777"/>
    </source>
</evidence>
<sequence>MYRVQRRATSKLKISSACRRKSQSQSKSSHISQIPEFSKYSPTKSISELAPYVSPTLCAYPLRSKYVNQQHYYQNQNILEKHYLTKKPHPVSLSQLAQYFDDSTALTKQKIVNSGNFVKQELVTRIAHKIHMLQMLPFDVVNNFHFCQVYESYYNIFERFRRYPAIRTLEDNEKFAEFLHTILSDFNSLNLPHLIMGALECRILDLYPPEKMDQVISSLLRARISRRLIVEEHLSITSNYHSGKKENTLVLGDIFQECSAKEFLLGAKNMCERFIQDMYFQGIKLPTFNIDGNTDLKFYFLPLHLKYLLGEVLRNSYEATMLEYIRLGLQEPEPITVTIVSNERSFIFRISDRAGGIPHDEKTIWSFGKSKELARQSLSNFHKLPGLQTVSLYDSVNGRGPTRSVDHPYKYTSLEPINASNLPSGLHKFEKPLLGLLERSSRYKLGIGLAMCKVYAEYWNGNLTVHSIPGYGTDTILKLGNLMYHTDRLQLDKV</sequence>
<dbReference type="PANTHER" id="PTHR11947">
    <property type="entry name" value="PYRUVATE DEHYDROGENASE KINASE"/>
    <property type="match status" value="1"/>
</dbReference>
<dbReference type="GO" id="GO:0004740">
    <property type="term" value="F:pyruvate dehydrogenase (acetyl-transferring) kinase activity"/>
    <property type="evidence" value="ECO:0007669"/>
    <property type="project" value="TreeGrafter"/>
</dbReference>
<dbReference type="SUPFAM" id="SSF55874">
    <property type="entry name" value="ATPase domain of HSP90 chaperone/DNA topoisomerase II/histidine kinase"/>
    <property type="match status" value="1"/>
</dbReference>
<accession>A0A0P1KQY9</accession>
<dbReference type="GO" id="GO:0005759">
    <property type="term" value="C:mitochondrial matrix"/>
    <property type="evidence" value="ECO:0007669"/>
    <property type="project" value="UniProtKB-SubCell"/>
</dbReference>
<keyword evidence="5 7" id="KW-0067">ATP-binding</keyword>
<dbReference type="SUPFAM" id="SSF69012">
    <property type="entry name" value="alpha-ketoacid dehydrogenase kinase, N-terminal domain"/>
    <property type="match status" value="1"/>
</dbReference>
<dbReference type="Gene3D" id="3.30.565.10">
    <property type="entry name" value="Histidine kinase-like ATPase, C-terminal domain"/>
    <property type="match status" value="1"/>
</dbReference>
<evidence type="ECO:0000256" key="2">
    <source>
        <dbReference type="ARBA" id="ARBA00022679"/>
    </source>
</evidence>
<feature type="compositionally biased region" description="Basic residues" evidence="8">
    <location>
        <begin position="1"/>
        <end position="10"/>
    </location>
</feature>
<comment type="subcellular location">
    <subcellularLocation>
        <location evidence="7">Mitochondrion matrix</location>
    </subcellularLocation>
</comment>
<dbReference type="EMBL" id="LN890542">
    <property type="protein sequence ID" value="CUS21266.1"/>
    <property type="molecule type" value="Genomic_DNA"/>
</dbReference>
<dbReference type="Proteomes" id="UP000236544">
    <property type="component" value="Unassembled WGS sequence"/>
</dbReference>
<protein>
    <recommendedName>
        <fullName evidence="7">Protein-serine/threonine kinase</fullName>
        <ecNumber evidence="7">2.7.11.-</ecNumber>
    </recommendedName>
</protein>
<name>A0A0P1KQY9_9SACH</name>
<dbReference type="AlphaFoldDB" id="A0A0P1KQY9"/>
<evidence type="ECO:0000313" key="11">
    <source>
        <dbReference type="Proteomes" id="UP000236544"/>
    </source>
</evidence>
<organism evidence="10 11">
    <name type="scientific">Lachancea quebecensis</name>
    <dbReference type="NCBI Taxonomy" id="1654605"/>
    <lineage>
        <taxon>Eukaryota</taxon>
        <taxon>Fungi</taxon>
        <taxon>Dikarya</taxon>
        <taxon>Ascomycota</taxon>
        <taxon>Saccharomycotina</taxon>
        <taxon>Saccharomycetes</taxon>
        <taxon>Saccharomycetales</taxon>
        <taxon>Saccharomycetaceae</taxon>
        <taxon>Lachancea</taxon>
    </lineage>
</organism>
<dbReference type="PANTHER" id="PTHR11947:SF25">
    <property type="entry name" value="[PYRUVATE DEHYDROGENASE (ACETYL-TRANSFERRING)] KINASE 2, MITOCHONDRIAL"/>
    <property type="match status" value="1"/>
</dbReference>
<evidence type="ECO:0000256" key="1">
    <source>
        <dbReference type="ARBA" id="ARBA00006155"/>
    </source>
</evidence>
<keyword evidence="11" id="KW-1185">Reference proteome</keyword>
<dbReference type="InterPro" id="IPR018955">
    <property type="entry name" value="BCDHK/PDK_N"/>
</dbReference>
<dbReference type="GO" id="GO:0005524">
    <property type="term" value="F:ATP binding"/>
    <property type="evidence" value="ECO:0007669"/>
    <property type="project" value="UniProtKB-UniRule"/>
</dbReference>
<evidence type="ECO:0000256" key="3">
    <source>
        <dbReference type="ARBA" id="ARBA00022741"/>
    </source>
</evidence>
<dbReference type="InterPro" id="IPR039028">
    <property type="entry name" value="BCKD/PDK"/>
</dbReference>
<dbReference type="EC" id="2.7.11.-" evidence="7"/>
<dbReference type="Gene3D" id="1.20.140.20">
    <property type="entry name" value="Alpha-ketoacid/pyruvate dehydrogenase kinase, N-terminal domain"/>
    <property type="match status" value="1"/>
</dbReference>
<feature type="compositionally biased region" description="Low complexity" evidence="8">
    <location>
        <begin position="23"/>
        <end position="34"/>
    </location>
</feature>
<evidence type="ECO:0000313" key="10">
    <source>
        <dbReference type="EMBL" id="CUS21266.1"/>
    </source>
</evidence>
<evidence type="ECO:0000256" key="7">
    <source>
        <dbReference type="RuleBase" id="RU366032"/>
    </source>
</evidence>
<evidence type="ECO:0000259" key="9">
    <source>
        <dbReference type="Pfam" id="PF10436"/>
    </source>
</evidence>
<keyword evidence="3 7" id="KW-0547">Nucleotide-binding</keyword>
<dbReference type="OrthoDB" id="407390at2759"/>
<keyword evidence="6 7" id="KW-0496">Mitochondrion</keyword>
<proteinExistence type="inferred from homology"/>
<feature type="domain" description="Branched-chain alpha-ketoacid dehydrogenase kinase/Pyruvate dehydrogenase kinase N-terminal" evidence="9">
    <location>
        <begin position="90"/>
        <end position="247"/>
    </location>
</feature>